<dbReference type="CDD" id="cd05121">
    <property type="entry name" value="ABC1_ADCK3-like"/>
    <property type="match status" value="1"/>
</dbReference>
<evidence type="ECO:0000313" key="5">
    <source>
        <dbReference type="Proteomes" id="UP000676456"/>
    </source>
</evidence>
<dbReference type="Proteomes" id="UP000676456">
    <property type="component" value="Unassembled WGS sequence"/>
</dbReference>
<gene>
    <name evidence="4" type="ORF">KHA91_15445</name>
</gene>
<reference evidence="4 5" key="1">
    <citation type="submission" date="2021-05" db="EMBL/GenBank/DDBJ databases">
        <title>Novel Bacillus species.</title>
        <authorList>
            <person name="Liu G."/>
        </authorList>
    </citation>
    <scope>NUCLEOTIDE SEQUENCE [LARGE SCALE GENOMIC DNA]</scope>
    <source>
        <strain evidence="4 5">FJAT-49682</strain>
    </source>
</reference>
<evidence type="ECO:0000259" key="3">
    <source>
        <dbReference type="Pfam" id="PF03109"/>
    </source>
</evidence>
<proteinExistence type="inferred from homology"/>
<dbReference type="SUPFAM" id="SSF56112">
    <property type="entry name" value="Protein kinase-like (PK-like)"/>
    <property type="match status" value="1"/>
</dbReference>
<dbReference type="PANTHER" id="PTHR10566">
    <property type="entry name" value="CHAPERONE-ACTIVITY OF BC1 COMPLEX CABC1 -RELATED"/>
    <property type="match status" value="1"/>
</dbReference>
<dbReference type="InterPro" id="IPR011009">
    <property type="entry name" value="Kinase-like_dom_sf"/>
</dbReference>
<dbReference type="AlphaFoldDB" id="A0A942Z647"/>
<evidence type="ECO:0000256" key="2">
    <source>
        <dbReference type="SAM" id="Phobius"/>
    </source>
</evidence>
<dbReference type="RefSeq" id="WP_213099163.1">
    <property type="nucleotide sequence ID" value="NZ_JAGYPN010000003.1"/>
</dbReference>
<keyword evidence="2" id="KW-0472">Membrane</keyword>
<keyword evidence="5" id="KW-1185">Reference proteome</keyword>
<keyword evidence="2" id="KW-1133">Transmembrane helix</keyword>
<dbReference type="Pfam" id="PF03109">
    <property type="entry name" value="ABC1"/>
    <property type="match status" value="1"/>
</dbReference>
<keyword evidence="4" id="KW-0418">Kinase</keyword>
<name>A0A942Z647_9BACI</name>
<organism evidence="4 5">
    <name type="scientific">Lederbergia citrea</name>
    <dbReference type="NCBI Taxonomy" id="2833581"/>
    <lineage>
        <taxon>Bacteria</taxon>
        <taxon>Bacillati</taxon>
        <taxon>Bacillota</taxon>
        <taxon>Bacilli</taxon>
        <taxon>Bacillales</taxon>
        <taxon>Bacillaceae</taxon>
        <taxon>Lederbergia</taxon>
    </lineage>
</organism>
<dbReference type="InterPro" id="IPR050154">
    <property type="entry name" value="UbiB_kinase"/>
</dbReference>
<keyword evidence="2" id="KW-0812">Transmembrane</keyword>
<dbReference type="EMBL" id="JAGYPN010000003">
    <property type="protein sequence ID" value="MBS4224115.1"/>
    <property type="molecule type" value="Genomic_DNA"/>
</dbReference>
<evidence type="ECO:0000256" key="1">
    <source>
        <dbReference type="ARBA" id="ARBA00009670"/>
    </source>
</evidence>
<feature type="transmembrane region" description="Helical" evidence="2">
    <location>
        <begin position="506"/>
        <end position="525"/>
    </location>
</feature>
<comment type="similarity">
    <text evidence="1">Belongs to the protein kinase superfamily. ADCK protein kinase family.</text>
</comment>
<feature type="domain" description="ABC1 atypical kinase-like" evidence="3">
    <location>
        <begin position="84"/>
        <end position="327"/>
    </location>
</feature>
<evidence type="ECO:0000313" key="4">
    <source>
        <dbReference type="EMBL" id="MBS4224115.1"/>
    </source>
</evidence>
<protein>
    <submittedName>
        <fullName evidence="4">AarF/ABC1/UbiB kinase family protein</fullName>
    </submittedName>
</protein>
<comment type="caution">
    <text evidence="4">The sequence shown here is derived from an EMBL/GenBank/DDBJ whole genome shotgun (WGS) entry which is preliminary data.</text>
</comment>
<accession>A0A942Z647</accession>
<dbReference type="InterPro" id="IPR004147">
    <property type="entry name" value="ABC1_dom"/>
</dbReference>
<feature type="transmembrane region" description="Helical" evidence="2">
    <location>
        <begin position="483"/>
        <end position="500"/>
    </location>
</feature>
<keyword evidence="4" id="KW-0808">Transferase</keyword>
<dbReference type="GO" id="GO:0016301">
    <property type="term" value="F:kinase activity"/>
    <property type="evidence" value="ECO:0007669"/>
    <property type="project" value="UniProtKB-KW"/>
</dbReference>
<sequence length="542" mass="62926">MKANRKWMRMCKVLSFAIAVVIQVYWYRFRKKTDSDWDKLWVKIGQKFRQMLFDLEGLLIKVGQMLSIRADILPSSFIQQIQDLVDHVPPSPWADIKLVLEKEWGRPIEDMLLSIEPKSVASASIGEIYQGRLKDGTKVAIKVQRPIIKSIIKTDFRSLAIIVWFVRHFVPLPKGFISFKLLFDELKYVIERELDFKKEMNSINHFRQRFSSFSKLTIPEVFPELCTSRVLVMEWVDGKRITDVDFLNQCQIDRNELSQRLFRVFIPQWLEAGVFHADPHAGNVLVQANGTIALLDFGMVGEISKKDAMNFQELFQAIIMKNYSKAVGILIDLGFLLPSVNPKIIEGLLKEALSFDVGQLKNMDLFAVKKEMNDIVKSLPIHVPTRFIFLGRSVVTIEGMIRTINPDKEILEIAKPVFMDWFKESNLNKWTLVLNWIDAQPFFQIFRSIADLLSFPQQLLKQKETLQQREFIFSMYENQKKRAFYIGAIGLIALFPSLYLQHSLTSIISAGLAGVSFVLYFISAWRQKSWLSFIDYNKDSRR</sequence>
<dbReference type="PANTHER" id="PTHR10566:SF113">
    <property type="entry name" value="PROTEIN ACTIVITY OF BC1 COMPLEX KINASE 7, CHLOROPLASTIC"/>
    <property type="match status" value="1"/>
</dbReference>